<dbReference type="Pfam" id="PF16970">
    <property type="entry name" value="FimA"/>
    <property type="match status" value="1"/>
</dbReference>
<evidence type="ECO:0000256" key="1">
    <source>
        <dbReference type="ARBA" id="ARBA00004561"/>
    </source>
</evidence>
<comment type="subcellular location">
    <subcellularLocation>
        <location evidence="1">Fimbrium</location>
    </subcellularLocation>
</comment>
<dbReference type="InterPro" id="IPR036937">
    <property type="entry name" value="Adhesion_dom_fimbrial_sf"/>
</dbReference>
<evidence type="ECO:0000256" key="4">
    <source>
        <dbReference type="ARBA" id="ARBA00023263"/>
    </source>
</evidence>
<dbReference type="InterPro" id="IPR050263">
    <property type="entry name" value="Bact_Fimbrial_Adh_Pro"/>
</dbReference>
<protein>
    <submittedName>
        <fullName evidence="6">Fimbrial protein</fullName>
    </submittedName>
</protein>
<reference evidence="6" key="1">
    <citation type="submission" date="2023-08" db="EMBL/GenBank/DDBJ databases">
        <title>The Comparative Genomic Analysis of Yersiniaceae from Polar Regions.</title>
        <authorList>
            <person name="Goncharov A."/>
            <person name="Aslanov B."/>
            <person name="Kolodzhieva V."/>
            <person name="Azarov D."/>
            <person name="Mochov A."/>
            <person name="Lebedeva E."/>
        </authorList>
    </citation>
    <scope>NUCLEOTIDE SEQUENCE</scope>
    <source>
        <strain evidence="6">Vf</strain>
    </source>
</reference>
<name>A0AAJ1YFN4_SERFO</name>
<dbReference type="SUPFAM" id="SSF49401">
    <property type="entry name" value="Bacterial adhesins"/>
    <property type="match status" value="1"/>
</dbReference>
<dbReference type="EMBL" id="JAVIGA010000012">
    <property type="protein sequence ID" value="MDQ9127430.1"/>
    <property type="molecule type" value="Genomic_DNA"/>
</dbReference>
<dbReference type="GO" id="GO:0009289">
    <property type="term" value="C:pilus"/>
    <property type="evidence" value="ECO:0007669"/>
    <property type="project" value="UniProtKB-SubCell"/>
</dbReference>
<keyword evidence="4" id="KW-0281">Fimbrium</keyword>
<dbReference type="Proteomes" id="UP001224622">
    <property type="component" value="Unassembled WGS sequence"/>
</dbReference>
<feature type="chain" id="PRO_5042567890" evidence="5">
    <location>
        <begin position="23"/>
        <end position="182"/>
    </location>
</feature>
<evidence type="ECO:0000256" key="2">
    <source>
        <dbReference type="ARBA" id="ARBA00006671"/>
    </source>
</evidence>
<evidence type="ECO:0000256" key="5">
    <source>
        <dbReference type="SAM" id="SignalP"/>
    </source>
</evidence>
<comment type="similarity">
    <text evidence="2">Belongs to the fimbrial protein family.</text>
</comment>
<evidence type="ECO:0000256" key="3">
    <source>
        <dbReference type="ARBA" id="ARBA00022729"/>
    </source>
</evidence>
<dbReference type="InterPro" id="IPR039458">
    <property type="entry name" value="FimA-like"/>
</dbReference>
<comment type="caution">
    <text evidence="6">The sequence shown here is derived from an EMBL/GenBank/DDBJ whole genome shotgun (WGS) entry which is preliminary data.</text>
</comment>
<dbReference type="RefSeq" id="WP_309047613.1">
    <property type="nucleotide sequence ID" value="NZ_JAVIGA010000012.1"/>
</dbReference>
<dbReference type="PANTHER" id="PTHR33420">
    <property type="entry name" value="FIMBRIAL SUBUNIT ELFA-RELATED"/>
    <property type="match status" value="1"/>
</dbReference>
<dbReference type="PANTHER" id="PTHR33420:SF3">
    <property type="entry name" value="FIMBRIAL SUBUNIT ELFA"/>
    <property type="match status" value="1"/>
</dbReference>
<feature type="signal peptide" evidence="5">
    <location>
        <begin position="1"/>
        <end position="22"/>
    </location>
</feature>
<evidence type="ECO:0000313" key="7">
    <source>
        <dbReference type="Proteomes" id="UP001224622"/>
    </source>
</evidence>
<accession>A0AAJ1YFN4</accession>
<dbReference type="InterPro" id="IPR008966">
    <property type="entry name" value="Adhesion_dom_sf"/>
</dbReference>
<dbReference type="Gene3D" id="2.60.40.1090">
    <property type="entry name" value="Fimbrial-type adhesion domain"/>
    <property type="match status" value="1"/>
</dbReference>
<organism evidence="6 7">
    <name type="scientific">Serratia fonticola</name>
    <dbReference type="NCBI Taxonomy" id="47917"/>
    <lineage>
        <taxon>Bacteria</taxon>
        <taxon>Pseudomonadati</taxon>
        <taxon>Pseudomonadota</taxon>
        <taxon>Gammaproteobacteria</taxon>
        <taxon>Enterobacterales</taxon>
        <taxon>Yersiniaceae</taxon>
        <taxon>Serratia</taxon>
    </lineage>
</organism>
<sequence length="182" mass="18472">MKKLAIAASLIAVFGTVGLAQAASTGTITFNGELTANTCDVIVDGQAANATVVLPTVSTSQLQTATRTAGDTGFVMALNNCAGATLDTASAFFQAGASVDLVTGRLLNTTGGATNVSLQLLDASSPSQAVIKVGSQDQKTMTTYKDVTGGSTTLPYIVRYYAEAATGPGTVVSNVVYSIQYQ</sequence>
<keyword evidence="3 5" id="KW-0732">Signal</keyword>
<proteinExistence type="inferred from homology"/>
<gene>
    <name evidence="6" type="ORF">RDT67_13425</name>
</gene>
<evidence type="ECO:0000313" key="6">
    <source>
        <dbReference type="EMBL" id="MDQ9127430.1"/>
    </source>
</evidence>
<dbReference type="AlphaFoldDB" id="A0AAJ1YFN4"/>
<dbReference type="GO" id="GO:0043709">
    <property type="term" value="P:cell adhesion involved in single-species biofilm formation"/>
    <property type="evidence" value="ECO:0007669"/>
    <property type="project" value="TreeGrafter"/>
</dbReference>